<dbReference type="CDD" id="cd04724">
    <property type="entry name" value="Tryptophan_synthase_alpha"/>
    <property type="match status" value="1"/>
</dbReference>
<dbReference type="AlphaFoldDB" id="A0A172Y8R8"/>
<dbReference type="OrthoDB" id="9804578at2"/>
<organism evidence="11 12">
    <name type="scientific">Brevundimonas naejangsanensis</name>
    <dbReference type="NCBI Taxonomy" id="588932"/>
    <lineage>
        <taxon>Bacteria</taxon>
        <taxon>Pseudomonadati</taxon>
        <taxon>Pseudomonadota</taxon>
        <taxon>Alphaproteobacteria</taxon>
        <taxon>Caulobacterales</taxon>
        <taxon>Caulobacteraceae</taxon>
        <taxon>Brevundimonas</taxon>
    </lineage>
</organism>
<sequence length="285" mass="29666">MTTARIDARFAKLKAENRAGFVPYVMTGDPSRDEALEILKGLPAAGADLIELGLAFSDPMAEGPPIQRAALRGLKAGMTLRGTLDLVADFRKSDQDTPLILMGYLNPVESYGYEAFARDAAEAGVDGIIVVDCPPEEAGPLSAALDAAEVSLIRLATPTSDDDRLKVIAEGTSGFVYYVSVAGVTGVKEAVAAEVAPAVERVRRAAGLPVAVGFGVRTPERAAEIARVADAVVAGSVFVNEVAAALEANEAAVPRVLAKVKTLSDAVKAERTSAPQNSDFLAETV</sequence>
<evidence type="ECO:0000256" key="4">
    <source>
        <dbReference type="ARBA" id="ARBA00022605"/>
    </source>
</evidence>
<accession>A0A172Y8R8</accession>
<comment type="catalytic activity">
    <reaction evidence="8 9">
        <text>(1S,2R)-1-C-(indol-3-yl)glycerol 3-phosphate + L-serine = D-glyceraldehyde 3-phosphate + L-tryptophan + H2O</text>
        <dbReference type="Rhea" id="RHEA:10532"/>
        <dbReference type="ChEBI" id="CHEBI:15377"/>
        <dbReference type="ChEBI" id="CHEBI:33384"/>
        <dbReference type="ChEBI" id="CHEBI:57912"/>
        <dbReference type="ChEBI" id="CHEBI:58866"/>
        <dbReference type="ChEBI" id="CHEBI:59776"/>
        <dbReference type="EC" id="4.2.1.20"/>
    </reaction>
</comment>
<evidence type="ECO:0000313" key="11">
    <source>
        <dbReference type="EMBL" id="ANF55623.1"/>
    </source>
</evidence>
<keyword evidence="12" id="KW-1185">Reference proteome</keyword>
<dbReference type="GO" id="GO:0005829">
    <property type="term" value="C:cytosol"/>
    <property type="evidence" value="ECO:0007669"/>
    <property type="project" value="TreeGrafter"/>
</dbReference>
<dbReference type="Proteomes" id="UP000077603">
    <property type="component" value="Chromosome"/>
</dbReference>
<dbReference type="KEGG" id="bne:DA69_13260"/>
<dbReference type="STRING" id="588932.DA69_13260"/>
<dbReference type="NCBIfam" id="TIGR00262">
    <property type="entry name" value="trpA"/>
    <property type="match status" value="1"/>
</dbReference>
<dbReference type="InterPro" id="IPR018204">
    <property type="entry name" value="Trp_synthase_alpha_AS"/>
</dbReference>
<dbReference type="InterPro" id="IPR013785">
    <property type="entry name" value="Aldolase_TIM"/>
</dbReference>
<comment type="similarity">
    <text evidence="9 10">Belongs to the TrpA family.</text>
</comment>
<comment type="pathway">
    <text evidence="2 9">Amino-acid biosynthesis; L-tryptophan biosynthesis; L-tryptophan from chorismate: step 5/5.</text>
</comment>
<evidence type="ECO:0000313" key="12">
    <source>
        <dbReference type="Proteomes" id="UP000077603"/>
    </source>
</evidence>
<evidence type="ECO:0000256" key="10">
    <source>
        <dbReference type="RuleBase" id="RU003662"/>
    </source>
</evidence>
<feature type="active site" description="Proton acceptor" evidence="9">
    <location>
        <position position="51"/>
    </location>
</feature>
<name>A0A172Y8R8_9CAUL</name>
<dbReference type="FunFam" id="3.20.20.70:FF:000037">
    <property type="entry name" value="Tryptophan synthase alpha chain"/>
    <property type="match status" value="1"/>
</dbReference>
<evidence type="ECO:0000256" key="9">
    <source>
        <dbReference type="HAMAP-Rule" id="MF_00131"/>
    </source>
</evidence>
<keyword evidence="5 9" id="KW-0822">Tryptophan biosynthesis</keyword>
<feature type="active site" description="Proton acceptor" evidence="9">
    <location>
        <position position="62"/>
    </location>
</feature>
<dbReference type="EMBL" id="CP015614">
    <property type="protein sequence ID" value="ANF55623.1"/>
    <property type="molecule type" value="Genomic_DNA"/>
</dbReference>
<dbReference type="SUPFAM" id="SSF51366">
    <property type="entry name" value="Ribulose-phoshate binding barrel"/>
    <property type="match status" value="1"/>
</dbReference>
<keyword evidence="4 9" id="KW-0028">Amino-acid biosynthesis</keyword>
<gene>
    <name evidence="9" type="primary">trpA</name>
    <name evidence="11" type="ORF">DA69_13260</name>
</gene>
<dbReference type="eggNOG" id="COG0159">
    <property type="taxonomic scope" value="Bacteria"/>
</dbReference>
<dbReference type="PANTHER" id="PTHR43406">
    <property type="entry name" value="TRYPTOPHAN SYNTHASE, ALPHA CHAIN"/>
    <property type="match status" value="1"/>
</dbReference>
<evidence type="ECO:0000256" key="7">
    <source>
        <dbReference type="ARBA" id="ARBA00023239"/>
    </source>
</evidence>
<evidence type="ECO:0000256" key="2">
    <source>
        <dbReference type="ARBA" id="ARBA00004733"/>
    </source>
</evidence>
<keyword evidence="6 9" id="KW-0057">Aromatic amino acid biosynthesis</keyword>
<dbReference type="UniPathway" id="UPA00035">
    <property type="reaction ID" value="UER00044"/>
</dbReference>
<proteinExistence type="inferred from homology"/>
<comment type="subunit">
    <text evidence="3 9">Tetramer of two alpha and two beta chains.</text>
</comment>
<evidence type="ECO:0000256" key="3">
    <source>
        <dbReference type="ARBA" id="ARBA00011270"/>
    </source>
</evidence>
<evidence type="ECO:0000256" key="6">
    <source>
        <dbReference type="ARBA" id="ARBA00023141"/>
    </source>
</evidence>
<dbReference type="PROSITE" id="PS00167">
    <property type="entry name" value="TRP_SYNTHASE_ALPHA"/>
    <property type="match status" value="1"/>
</dbReference>
<evidence type="ECO:0000256" key="1">
    <source>
        <dbReference type="ARBA" id="ARBA00003365"/>
    </source>
</evidence>
<reference evidence="11 12" key="1">
    <citation type="journal article" date="2014" name="Genome Announc.">
        <title>Genome Sequence of a Promising Hydrogen-Producing Facultative Anaerobic Bacterium, Brevundimonas naejangsanensis Strain B1.</title>
        <authorList>
            <person name="Su H."/>
            <person name="Zhang T."/>
            <person name="Bao M."/>
            <person name="Jiang Y."/>
            <person name="Wang Y."/>
            <person name="Tan T."/>
        </authorList>
    </citation>
    <scope>NUCLEOTIDE SEQUENCE [LARGE SCALE GENOMIC DNA]</scope>
    <source>
        <strain evidence="11 12">B1</strain>
    </source>
</reference>
<keyword evidence="7 9" id="KW-0456">Lyase</keyword>
<evidence type="ECO:0000256" key="8">
    <source>
        <dbReference type="ARBA" id="ARBA00049047"/>
    </source>
</evidence>
<dbReference type="RefSeq" id="WP_025978016.1">
    <property type="nucleotide sequence ID" value="NZ_CP015614.1"/>
</dbReference>
<dbReference type="InterPro" id="IPR011060">
    <property type="entry name" value="RibuloseP-bd_barrel"/>
</dbReference>
<dbReference type="GO" id="GO:0004834">
    <property type="term" value="F:tryptophan synthase activity"/>
    <property type="evidence" value="ECO:0007669"/>
    <property type="project" value="UniProtKB-UniRule"/>
</dbReference>
<protein>
    <recommendedName>
        <fullName evidence="9">Tryptophan synthase alpha chain</fullName>
        <ecNumber evidence="9">4.2.1.20</ecNumber>
    </recommendedName>
</protein>
<dbReference type="InterPro" id="IPR002028">
    <property type="entry name" value="Trp_synthase_suA"/>
</dbReference>
<dbReference type="Pfam" id="PF00290">
    <property type="entry name" value="Trp_syntA"/>
    <property type="match status" value="1"/>
</dbReference>
<evidence type="ECO:0000256" key="5">
    <source>
        <dbReference type="ARBA" id="ARBA00022822"/>
    </source>
</evidence>
<comment type="function">
    <text evidence="1 9">The alpha subunit is responsible for the aldol cleavage of indoleglycerol phosphate to indole and glyceraldehyde 3-phosphate.</text>
</comment>
<dbReference type="EC" id="4.2.1.20" evidence="9"/>
<dbReference type="PANTHER" id="PTHR43406:SF1">
    <property type="entry name" value="TRYPTOPHAN SYNTHASE ALPHA CHAIN, CHLOROPLASTIC"/>
    <property type="match status" value="1"/>
</dbReference>
<dbReference type="Gene3D" id="3.20.20.70">
    <property type="entry name" value="Aldolase class I"/>
    <property type="match status" value="1"/>
</dbReference>
<dbReference type="HAMAP" id="MF_00131">
    <property type="entry name" value="Trp_synth_alpha"/>
    <property type="match status" value="1"/>
</dbReference>